<dbReference type="InterPro" id="IPR047168">
    <property type="entry name" value="LEC1-like"/>
</dbReference>
<feature type="region of interest" description="Disordered" evidence="1">
    <location>
        <begin position="323"/>
        <end position="417"/>
    </location>
</feature>
<dbReference type="SUPFAM" id="SSF64268">
    <property type="entry name" value="PX domain"/>
    <property type="match status" value="1"/>
</dbReference>
<protein>
    <recommendedName>
        <fullName evidence="2">PX domain-containing protein</fullName>
    </recommendedName>
</protein>
<feature type="compositionally biased region" description="Basic and acidic residues" evidence="1">
    <location>
        <begin position="1103"/>
        <end position="1114"/>
    </location>
</feature>
<feature type="compositionally biased region" description="Low complexity" evidence="1">
    <location>
        <begin position="381"/>
        <end position="393"/>
    </location>
</feature>
<dbReference type="Proteomes" id="UP001385951">
    <property type="component" value="Unassembled WGS sequence"/>
</dbReference>
<dbReference type="PANTHER" id="PTHR47185:SF1">
    <property type="entry name" value="PX DOMAIN-CONTAINING PROTEIN YPR097W"/>
    <property type="match status" value="1"/>
</dbReference>
<dbReference type="AlphaFoldDB" id="A0AAW0GX45"/>
<feature type="compositionally biased region" description="Basic and acidic residues" evidence="1">
    <location>
        <begin position="74"/>
        <end position="84"/>
    </location>
</feature>
<evidence type="ECO:0000259" key="2">
    <source>
        <dbReference type="PROSITE" id="PS50195"/>
    </source>
</evidence>
<feature type="compositionally biased region" description="Polar residues" evidence="1">
    <location>
        <begin position="398"/>
        <end position="417"/>
    </location>
</feature>
<dbReference type="SMART" id="SM00312">
    <property type="entry name" value="PX"/>
    <property type="match status" value="1"/>
</dbReference>
<evidence type="ECO:0000313" key="4">
    <source>
        <dbReference type="Proteomes" id="UP001385951"/>
    </source>
</evidence>
<dbReference type="InterPro" id="IPR024554">
    <property type="entry name" value="LEC1-like_C"/>
</dbReference>
<evidence type="ECO:0000313" key="3">
    <source>
        <dbReference type="EMBL" id="KAK7695825.1"/>
    </source>
</evidence>
<dbReference type="Gene3D" id="3.30.1520.10">
    <property type="entry name" value="Phox-like domain"/>
    <property type="match status" value="1"/>
</dbReference>
<dbReference type="Pfam" id="PF00787">
    <property type="entry name" value="PX"/>
    <property type="match status" value="1"/>
</dbReference>
<feature type="region of interest" description="Disordered" evidence="1">
    <location>
        <begin position="1"/>
        <end position="48"/>
    </location>
</feature>
<comment type="caution">
    <text evidence="3">The sequence shown here is derived from an EMBL/GenBank/DDBJ whole genome shotgun (WGS) entry which is preliminary data.</text>
</comment>
<dbReference type="InterPro" id="IPR024555">
    <property type="entry name" value="PX-associated"/>
</dbReference>
<feature type="compositionally biased region" description="Polar residues" evidence="1">
    <location>
        <begin position="1029"/>
        <end position="1038"/>
    </location>
</feature>
<accession>A0AAW0GX45</accession>
<dbReference type="Pfam" id="PF12825">
    <property type="entry name" value="DUF3818"/>
    <property type="match status" value="1"/>
</dbReference>
<dbReference type="EMBL" id="JASBNA010000001">
    <property type="protein sequence ID" value="KAK7695825.1"/>
    <property type="molecule type" value="Genomic_DNA"/>
</dbReference>
<feature type="domain" description="PX" evidence="2">
    <location>
        <begin position="268"/>
        <end position="480"/>
    </location>
</feature>
<organism evidence="3 4">
    <name type="scientific">Cerrena zonata</name>
    <dbReference type="NCBI Taxonomy" id="2478898"/>
    <lineage>
        <taxon>Eukaryota</taxon>
        <taxon>Fungi</taxon>
        <taxon>Dikarya</taxon>
        <taxon>Basidiomycota</taxon>
        <taxon>Agaricomycotina</taxon>
        <taxon>Agaricomycetes</taxon>
        <taxon>Polyporales</taxon>
        <taxon>Cerrenaceae</taxon>
        <taxon>Cerrena</taxon>
    </lineage>
</organism>
<gene>
    <name evidence="3" type="ORF">QCA50_000463</name>
</gene>
<dbReference type="InterPro" id="IPR036871">
    <property type="entry name" value="PX_dom_sf"/>
</dbReference>
<feature type="region of interest" description="Disordered" evidence="1">
    <location>
        <begin position="64"/>
        <end position="96"/>
    </location>
</feature>
<dbReference type="PROSITE" id="PS50195">
    <property type="entry name" value="PX"/>
    <property type="match status" value="1"/>
</dbReference>
<feature type="compositionally biased region" description="Basic and acidic residues" evidence="1">
    <location>
        <begin position="1"/>
        <end position="14"/>
    </location>
</feature>
<evidence type="ECO:0000256" key="1">
    <source>
        <dbReference type="SAM" id="MobiDB-lite"/>
    </source>
</evidence>
<feature type="compositionally biased region" description="Low complexity" evidence="1">
    <location>
        <begin position="1070"/>
        <end position="1093"/>
    </location>
</feature>
<feature type="compositionally biased region" description="Basic and acidic residues" evidence="1">
    <location>
        <begin position="1121"/>
        <end position="1133"/>
    </location>
</feature>
<keyword evidence="4" id="KW-1185">Reference proteome</keyword>
<feature type="region of interest" description="Disordered" evidence="1">
    <location>
        <begin position="969"/>
        <end position="1135"/>
    </location>
</feature>
<name>A0AAW0GX45_9APHY</name>
<dbReference type="Pfam" id="PF12828">
    <property type="entry name" value="PXB"/>
    <property type="match status" value="1"/>
</dbReference>
<proteinExistence type="predicted"/>
<dbReference type="PANTHER" id="PTHR47185">
    <property type="entry name" value="PX DOMAIN-CONTAINING PROTEIN YPR097W"/>
    <property type="match status" value="1"/>
</dbReference>
<dbReference type="GO" id="GO:0035091">
    <property type="term" value="F:phosphatidylinositol binding"/>
    <property type="evidence" value="ECO:0007669"/>
    <property type="project" value="InterPro"/>
</dbReference>
<feature type="compositionally biased region" description="Polar residues" evidence="1">
    <location>
        <begin position="351"/>
        <end position="366"/>
    </location>
</feature>
<sequence>MQRSQSERPRRPTRDLPALPDLPPVPVRANTDAGSIGSGSSLSDHFATPLASPLQVPIHEDIVESPISGSPLPEESKDTDHQDRTGIISPQHDPTTLTPLRAHYLKKELIQLQFHREFSALMTVPTNNVNTLSYLGPPFTPPPKDGPRLDLPFLRYVFRQFVLSFPFLATAPRNFFPDKLQPFTTSMLSRNLSPTSVLDDNPENSEEAARYRLMAKLERNFTMLLTSGTKLVEHEEVVRLTQADLNRLENLARRRAAREGKGKDTFDVNVVCVRTVVEKGRVRSRAHEEFIIRTRRNNHPDVFVSRRYGDFRTLANELRKAHPTEVVPQPPAKDRTVVNVPATSPVPPQSPFLSPYQSSPTLSSPGQAPYTVRQKTLRQNSSGPSTSMSMPGMYLTERSGSTTSFDSTSAGSPTSPTYSAYSGYSVGSPSTVPATQAASRLAREKNRLTLRSYLHTLLSSTTLAGSPVLKSFLLSGSTKLSELELEDARRREEADKVREDGRKRFAQEIRDRVEGLRDAVRSVKGELLAKDGLTSVFATIKHTENVRDLPDNYKAVIEWARISLASTVFHHFIAADNASESFAGLKRIHGLMPYFMLKAALKISNPMAMIRGVLELFLAQPFGGHSLLQRMFTGSLMEEVKALEEDIEAVKTKVDDPMICEKVRLFVNAPREIQQIYKADAAAEKTNVLTIVLRSGDQPALSRAQLQRVMRAHYAHRDYVRYTDTLDDSDDDEGPTNDDAWLYEDLTILAKLYSRLKDREQLIALIFEGSTAELLKDIITIFYAPLAQVYRAASIADSLGDLQNFINDLIRTVEHSEEVSQGDPAKTVQIFIDLIQRHEQSFYSFVHKVHSKGEGLFDNLMRWIERFLTLMREGLSGISSQPPISLEFLLPHIGAEREGIMREVDEVARYHYKLKLAYEAKVRRRFGRTQAQGVDEADKEDEAVASMVNDVVSDLSFGDLVKGDADDLAAEATDEEDSSGSSGEEDSSDEESSGEEESGSDDEDDGEGDGDGDSEGESSDGGKLPTPVARSQTLSHSPLDTRPRASPLYPHQKQSLDIPPTPSKSPIPSPVRSVRSMTVSSPIGVASSSSLSKPLPPPPHLGRQREREAKEGTSTKKRKKPEGPKPPELEHLPKLLPLFVEMMRPSLRPSPTTQQQQ</sequence>
<dbReference type="InterPro" id="IPR001683">
    <property type="entry name" value="PX_dom"/>
</dbReference>
<feature type="compositionally biased region" description="Pro residues" evidence="1">
    <location>
        <begin position="1059"/>
        <end position="1069"/>
    </location>
</feature>
<feature type="compositionally biased region" description="Acidic residues" evidence="1">
    <location>
        <begin position="969"/>
        <end position="1018"/>
    </location>
</feature>
<reference evidence="3 4" key="1">
    <citation type="submission" date="2022-09" db="EMBL/GenBank/DDBJ databases">
        <authorList>
            <person name="Palmer J.M."/>
        </authorList>
    </citation>
    <scope>NUCLEOTIDE SEQUENCE [LARGE SCALE GENOMIC DNA]</scope>
    <source>
        <strain evidence="3 4">DSM 7382</strain>
    </source>
</reference>